<dbReference type="GO" id="GO:0005179">
    <property type="term" value="F:hormone activity"/>
    <property type="evidence" value="ECO:0007669"/>
    <property type="project" value="InterPro"/>
</dbReference>
<protein>
    <submittedName>
        <fullName evidence="7">IlGF domain-containing protein</fullName>
    </submittedName>
</protein>
<dbReference type="Proteomes" id="UP000267096">
    <property type="component" value="Unassembled WGS sequence"/>
</dbReference>
<feature type="domain" description="Insulin-like" evidence="4">
    <location>
        <begin position="28"/>
        <end position="92"/>
    </location>
</feature>
<evidence type="ECO:0000313" key="7">
    <source>
        <dbReference type="WBParaSite" id="ASIM_0001304201-mRNA-1"/>
    </source>
</evidence>
<sequence>MSIASLTKLLLQLIVIILICSTKSSAKRKLCGAALQSHLIRVCTFAYERTPCFSSKFPRSNSVRSSGARAFTGIANKCCEEGCTILDMRATCCFRLSCLRRCYPNSGYGRRFRAEDDVKIV</sequence>
<dbReference type="Gene3D" id="1.10.100.10">
    <property type="entry name" value="Insulin-like"/>
    <property type="match status" value="1"/>
</dbReference>
<dbReference type="InterPro" id="IPR016179">
    <property type="entry name" value="Insulin-like"/>
</dbReference>
<evidence type="ECO:0000256" key="3">
    <source>
        <dbReference type="SAM" id="SignalP"/>
    </source>
</evidence>
<reference evidence="7" key="1">
    <citation type="submission" date="2017-02" db="UniProtKB">
        <authorList>
            <consortium name="WormBaseParasite"/>
        </authorList>
    </citation>
    <scope>IDENTIFICATION</scope>
</reference>
<dbReference type="AlphaFoldDB" id="A0A0M3JXG6"/>
<dbReference type="PROSITE" id="PS00262">
    <property type="entry name" value="INSULIN"/>
    <property type="match status" value="1"/>
</dbReference>
<gene>
    <name evidence="5" type="ORF">ASIM_LOCUS12508</name>
</gene>
<dbReference type="InterPro" id="IPR036438">
    <property type="entry name" value="Insulin-like_sf"/>
</dbReference>
<evidence type="ECO:0000256" key="1">
    <source>
        <dbReference type="ARBA" id="ARBA00009034"/>
    </source>
</evidence>
<organism evidence="7">
    <name type="scientific">Anisakis simplex</name>
    <name type="common">Herring worm</name>
    <dbReference type="NCBI Taxonomy" id="6269"/>
    <lineage>
        <taxon>Eukaryota</taxon>
        <taxon>Metazoa</taxon>
        <taxon>Ecdysozoa</taxon>
        <taxon>Nematoda</taxon>
        <taxon>Chromadorea</taxon>
        <taxon>Rhabditida</taxon>
        <taxon>Spirurina</taxon>
        <taxon>Ascaridomorpha</taxon>
        <taxon>Ascaridoidea</taxon>
        <taxon>Anisakidae</taxon>
        <taxon>Anisakis</taxon>
        <taxon>Anisakis simplex complex</taxon>
    </lineage>
</organism>
<keyword evidence="6" id="KW-1185">Reference proteome</keyword>
<dbReference type="InterPro" id="IPR022353">
    <property type="entry name" value="Insulin_CS"/>
</dbReference>
<dbReference type="SMART" id="SM00078">
    <property type="entry name" value="IlGF"/>
    <property type="match status" value="1"/>
</dbReference>
<accession>A0A0M3JXG6</accession>
<feature type="signal peptide" evidence="3">
    <location>
        <begin position="1"/>
        <end position="26"/>
    </location>
</feature>
<comment type="similarity">
    <text evidence="1">Belongs to the insulin family.</text>
</comment>
<evidence type="ECO:0000259" key="4">
    <source>
        <dbReference type="SMART" id="SM00078"/>
    </source>
</evidence>
<proteinExistence type="inferred from homology"/>
<dbReference type="WBParaSite" id="ASIM_0001304201-mRNA-1">
    <property type="protein sequence ID" value="ASIM_0001304201-mRNA-1"/>
    <property type="gene ID" value="ASIM_0001304201"/>
</dbReference>
<dbReference type="EMBL" id="UYRR01031202">
    <property type="protein sequence ID" value="VDK47539.1"/>
    <property type="molecule type" value="Genomic_DNA"/>
</dbReference>
<name>A0A0M3JXG6_ANISI</name>
<feature type="chain" id="PRO_5043121096" evidence="3">
    <location>
        <begin position="27"/>
        <end position="121"/>
    </location>
</feature>
<dbReference type="OrthoDB" id="5814726at2759"/>
<reference evidence="5 6" key="2">
    <citation type="submission" date="2018-11" db="EMBL/GenBank/DDBJ databases">
        <authorList>
            <consortium name="Pathogen Informatics"/>
        </authorList>
    </citation>
    <scope>NUCLEOTIDE SEQUENCE [LARGE SCALE GENOMIC DNA]</scope>
</reference>
<dbReference type="SUPFAM" id="SSF56994">
    <property type="entry name" value="Insulin-like"/>
    <property type="match status" value="1"/>
</dbReference>
<evidence type="ECO:0000313" key="5">
    <source>
        <dbReference type="EMBL" id="VDK47539.1"/>
    </source>
</evidence>
<evidence type="ECO:0000256" key="2">
    <source>
        <dbReference type="ARBA" id="ARBA00022729"/>
    </source>
</evidence>
<keyword evidence="2 3" id="KW-0732">Signal</keyword>
<dbReference type="GO" id="GO:0005576">
    <property type="term" value="C:extracellular region"/>
    <property type="evidence" value="ECO:0007669"/>
    <property type="project" value="InterPro"/>
</dbReference>
<evidence type="ECO:0000313" key="6">
    <source>
        <dbReference type="Proteomes" id="UP000267096"/>
    </source>
</evidence>